<gene>
    <name evidence="2" type="ORF">BU23DRAFT_638695</name>
</gene>
<feature type="compositionally biased region" description="Acidic residues" evidence="1">
    <location>
        <begin position="104"/>
        <end position="122"/>
    </location>
</feature>
<reference evidence="2" key="1">
    <citation type="journal article" date="2020" name="Stud. Mycol.">
        <title>101 Dothideomycetes genomes: a test case for predicting lifestyles and emergence of pathogens.</title>
        <authorList>
            <person name="Haridas S."/>
            <person name="Albert R."/>
            <person name="Binder M."/>
            <person name="Bloem J."/>
            <person name="Labutti K."/>
            <person name="Salamov A."/>
            <person name="Andreopoulos B."/>
            <person name="Baker S."/>
            <person name="Barry K."/>
            <person name="Bills G."/>
            <person name="Bluhm B."/>
            <person name="Cannon C."/>
            <person name="Castanera R."/>
            <person name="Culley D."/>
            <person name="Daum C."/>
            <person name="Ezra D."/>
            <person name="Gonzalez J."/>
            <person name="Henrissat B."/>
            <person name="Kuo A."/>
            <person name="Liang C."/>
            <person name="Lipzen A."/>
            <person name="Lutzoni F."/>
            <person name="Magnuson J."/>
            <person name="Mondo S."/>
            <person name="Nolan M."/>
            <person name="Ohm R."/>
            <person name="Pangilinan J."/>
            <person name="Park H.-J."/>
            <person name="Ramirez L."/>
            <person name="Alfaro M."/>
            <person name="Sun H."/>
            <person name="Tritt A."/>
            <person name="Yoshinaga Y."/>
            <person name="Zwiers L.-H."/>
            <person name="Turgeon B."/>
            <person name="Goodwin S."/>
            <person name="Spatafora J."/>
            <person name="Crous P."/>
            <person name="Grigoriev I."/>
        </authorList>
    </citation>
    <scope>NUCLEOTIDE SEQUENCE</scope>
    <source>
        <strain evidence="2">CBS 107.79</strain>
    </source>
</reference>
<proteinExistence type="predicted"/>
<dbReference type="EMBL" id="ML976677">
    <property type="protein sequence ID" value="KAF1974038.1"/>
    <property type="molecule type" value="Genomic_DNA"/>
</dbReference>
<feature type="compositionally biased region" description="Polar residues" evidence="1">
    <location>
        <begin position="75"/>
        <end position="101"/>
    </location>
</feature>
<keyword evidence="3" id="KW-1185">Reference proteome</keyword>
<accession>A0A6A5VB47</accession>
<sequence length="333" mass="36391">MSPSFRNDSQREVHLRQLTQMEENPNNPTTPSTAAVMSPETVPTSSPNDLAAPVTDDTDNEVSDEDKDEAHTCTADPSAQPFFSQQPNTDNCPPVDGTNQVRNDEEEVSGGDDVEESDEGSDQESNHGNSHYVNDLTNVVGVDTDTHIDTAARKDAERKHQTAGLRELMASALVDRQEEEPLKEAKPHNTVEGPLLYAGEQPLATQTVDETVEASSSTDAMQNDMENAAEAIRADVNNPPKANKVIQERIEPEPQSFEECDEDEIFQQEAHAAFQNPLHCPKQIQFLSGSGFACHVVFETDPAMQQGLDCKTLNEINEENLTSEVSGKQSSAS</sequence>
<evidence type="ECO:0000313" key="3">
    <source>
        <dbReference type="Proteomes" id="UP000800036"/>
    </source>
</evidence>
<feature type="region of interest" description="Disordered" evidence="1">
    <location>
        <begin position="1"/>
        <end position="138"/>
    </location>
</feature>
<dbReference type="Proteomes" id="UP000800036">
    <property type="component" value="Unassembled WGS sequence"/>
</dbReference>
<feature type="compositionally biased region" description="Polar residues" evidence="1">
    <location>
        <begin position="126"/>
        <end position="137"/>
    </location>
</feature>
<protein>
    <submittedName>
        <fullName evidence="2">Uncharacterized protein</fullName>
    </submittedName>
</protein>
<dbReference type="AlphaFoldDB" id="A0A6A5VB47"/>
<name>A0A6A5VB47_9PLEO</name>
<evidence type="ECO:0000313" key="2">
    <source>
        <dbReference type="EMBL" id="KAF1974038.1"/>
    </source>
</evidence>
<evidence type="ECO:0000256" key="1">
    <source>
        <dbReference type="SAM" id="MobiDB-lite"/>
    </source>
</evidence>
<feature type="compositionally biased region" description="Polar residues" evidence="1">
    <location>
        <begin position="17"/>
        <end position="48"/>
    </location>
</feature>
<organism evidence="2 3">
    <name type="scientific">Bimuria novae-zelandiae CBS 107.79</name>
    <dbReference type="NCBI Taxonomy" id="1447943"/>
    <lineage>
        <taxon>Eukaryota</taxon>
        <taxon>Fungi</taxon>
        <taxon>Dikarya</taxon>
        <taxon>Ascomycota</taxon>
        <taxon>Pezizomycotina</taxon>
        <taxon>Dothideomycetes</taxon>
        <taxon>Pleosporomycetidae</taxon>
        <taxon>Pleosporales</taxon>
        <taxon>Massarineae</taxon>
        <taxon>Didymosphaeriaceae</taxon>
        <taxon>Bimuria</taxon>
    </lineage>
</organism>
<feature type="compositionally biased region" description="Acidic residues" evidence="1">
    <location>
        <begin position="56"/>
        <end position="67"/>
    </location>
</feature>